<evidence type="ECO:0000256" key="2">
    <source>
        <dbReference type="ARBA" id="ARBA00008814"/>
    </source>
</evidence>
<organism evidence="7 8">
    <name type="scientific">Nocardioides zeae</name>
    <dbReference type="NCBI Taxonomy" id="1457234"/>
    <lineage>
        <taxon>Bacteria</taxon>
        <taxon>Bacillati</taxon>
        <taxon>Actinomycetota</taxon>
        <taxon>Actinomycetes</taxon>
        <taxon>Propionibacteriales</taxon>
        <taxon>Nocardioidaceae</taxon>
        <taxon>Nocardioides</taxon>
    </lineage>
</organism>
<evidence type="ECO:0000256" key="4">
    <source>
        <dbReference type="ARBA" id="ARBA00022729"/>
    </source>
</evidence>
<dbReference type="PANTHER" id="PTHR30532:SF24">
    <property type="entry name" value="FERRIC ENTEROBACTIN-BINDING PERIPLASMIC PROTEIN FEPB"/>
    <property type="match status" value="1"/>
</dbReference>
<dbReference type="RefSeq" id="WP_163772742.1">
    <property type="nucleotide sequence ID" value="NZ_JAAGXA010000008.1"/>
</dbReference>
<feature type="domain" description="Fe/B12 periplasmic-binding" evidence="6">
    <location>
        <begin position="68"/>
        <end position="345"/>
    </location>
</feature>
<dbReference type="InterPro" id="IPR002491">
    <property type="entry name" value="ABC_transptr_periplasmic_BD"/>
</dbReference>
<protein>
    <submittedName>
        <fullName evidence="7">ABC transporter substrate-binding protein</fullName>
    </submittedName>
</protein>
<dbReference type="AlphaFoldDB" id="A0A6P0HKT1"/>
<feature type="signal peptide" evidence="5">
    <location>
        <begin position="1"/>
        <end position="25"/>
    </location>
</feature>
<dbReference type="PROSITE" id="PS50983">
    <property type="entry name" value="FE_B12_PBP"/>
    <property type="match status" value="1"/>
</dbReference>
<dbReference type="PROSITE" id="PS51257">
    <property type="entry name" value="PROKAR_LIPOPROTEIN"/>
    <property type="match status" value="1"/>
</dbReference>
<sequence length="352" mass="36857">MQLTTLRRASALVAATSVAMLGLSACSTGSDSADDAAAPKANSTADAAAFPVTIETSFGDVTIEEEPERVVTLGVDGDNVAALGVAPIAIEKMSWGGNAEGRTDWFDEALAKIDGAEEPELLDVTDGIPTSDIIALEPDVVLGTNSGLTEADVDTLTEAGIDVVAYPGVQWATTWHQSLDMVGKALGRSDQAAELEADLNETFEATTAEYPQLEGASFLWASFYPTDLSKVGLYTAVDNRPAILAELGMVNPPVVEDAAEDTFYFDVSAEQASSLEADVLVAYGTSTEEVDQMLASPLLQQIPPIANDNYVITLEPNDTLGLGFPSVLGIPAAFETFVPELAAAIDGTPQVY</sequence>
<dbReference type="SUPFAM" id="SSF53807">
    <property type="entry name" value="Helical backbone' metal receptor"/>
    <property type="match status" value="1"/>
</dbReference>
<keyword evidence="8" id="KW-1185">Reference proteome</keyword>
<dbReference type="GO" id="GO:1901678">
    <property type="term" value="P:iron coordination entity transport"/>
    <property type="evidence" value="ECO:0007669"/>
    <property type="project" value="UniProtKB-ARBA"/>
</dbReference>
<feature type="chain" id="PRO_5038459252" evidence="5">
    <location>
        <begin position="26"/>
        <end position="352"/>
    </location>
</feature>
<proteinExistence type="inferred from homology"/>
<reference evidence="7 8" key="1">
    <citation type="journal article" date="2014" name="Int. J. Syst. Evol. Microbiol.">
        <title>Nocardioides zeae sp. nov., isolated from the stem of Zea mays.</title>
        <authorList>
            <person name="Glaeser S.P."/>
            <person name="McInroy J.A."/>
            <person name="Busse H.J."/>
            <person name="Kampfer P."/>
        </authorList>
    </citation>
    <scope>NUCLEOTIDE SEQUENCE [LARGE SCALE GENOMIC DNA]</scope>
    <source>
        <strain evidence="7 8">JCM 30728</strain>
    </source>
</reference>
<keyword evidence="4 5" id="KW-0732">Signal</keyword>
<dbReference type="GO" id="GO:0030288">
    <property type="term" value="C:outer membrane-bounded periplasmic space"/>
    <property type="evidence" value="ECO:0007669"/>
    <property type="project" value="TreeGrafter"/>
</dbReference>
<comment type="subcellular location">
    <subcellularLocation>
        <location evidence="1">Cell envelope</location>
    </subcellularLocation>
</comment>
<comment type="similarity">
    <text evidence="2">Belongs to the bacterial solute-binding protein 8 family.</text>
</comment>
<dbReference type="EMBL" id="JAAGXA010000008">
    <property type="protein sequence ID" value="NEN79211.1"/>
    <property type="molecule type" value="Genomic_DNA"/>
</dbReference>
<evidence type="ECO:0000313" key="7">
    <source>
        <dbReference type="EMBL" id="NEN79211.1"/>
    </source>
</evidence>
<dbReference type="Proteomes" id="UP000468687">
    <property type="component" value="Unassembled WGS sequence"/>
</dbReference>
<evidence type="ECO:0000313" key="8">
    <source>
        <dbReference type="Proteomes" id="UP000468687"/>
    </source>
</evidence>
<accession>A0A6P0HKT1</accession>
<dbReference type="InterPro" id="IPR051313">
    <property type="entry name" value="Bact_iron-sidero_bind"/>
</dbReference>
<evidence type="ECO:0000256" key="5">
    <source>
        <dbReference type="SAM" id="SignalP"/>
    </source>
</evidence>
<evidence type="ECO:0000256" key="3">
    <source>
        <dbReference type="ARBA" id="ARBA00022448"/>
    </source>
</evidence>
<dbReference type="PANTHER" id="PTHR30532">
    <property type="entry name" value="IRON III DICITRATE-BINDING PERIPLASMIC PROTEIN"/>
    <property type="match status" value="1"/>
</dbReference>
<comment type="caution">
    <text evidence="7">The sequence shown here is derived from an EMBL/GenBank/DDBJ whole genome shotgun (WGS) entry which is preliminary data.</text>
</comment>
<name>A0A6P0HKT1_9ACTN</name>
<evidence type="ECO:0000256" key="1">
    <source>
        <dbReference type="ARBA" id="ARBA00004196"/>
    </source>
</evidence>
<dbReference type="Gene3D" id="3.40.50.1980">
    <property type="entry name" value="Nitrogenase molybdenum iron protein domain"/>
    <property type="match status" value="2"/>
</dbReference>
<dbReference type="Pfam" id="PF01497">
    <property type="entry name" value="Peripla_BP_2"/>
    <property type="match status" value="1"/>
</dbReference>
<keyword evidence="3" id="KW-0813">Transport</keyword>
<gene>
    <name evidence="7" type="ORF">G3T38_13080</name>
</gene>
<evidence type="ECO:0000259" key="6">
    <source>
        <dbReference type="PROSITE" id="PS50983"/>
    </source>
</evidence>